<reference evidence="7" key="2">
    <citation type="submission" date="2020-04" db="EMBL/GenBank/DDBJ databases">
        <authorList>
            <consortium name="NCBI Genome Project"/>
        </authorList>
    </citation>
    <scope>NUCLEOTIDE SEQUENCE</scope>
    <source>
        <strain evidence="7">CBS 781.70</strain>
    </source>
</reference>
<evidence type="ECO:0000313" key="5">
    <source>
        <dbReference type="EMBL" id="KAF1815511.1"/>
    </source>
</evidence>
<evidence type="ECO:0000313" key="7">
    <source>
        <dbReference type="RefSeq" id="XP_033537142.1"/>
    </source>
</evidence>
<dbReference type="RefSeq" id="XP_033537142.1">
    <property type="nucleotide sequence ID" value="XM_033674232.1"/>
</dbReference>
<keyword evidence="1" id="KW-0677">Repeat</keyword>
<feature type="domain" description="F-box" evidence="4">
    <location>
        <begin position="6"/>
        <end position="54"/>
    </location>
</feature>
<evidence type="ECO:0000313" key="6">
    <source>
        <dbReference type="Proteomes" id="UP000504638"/>
    </source>
</evidence>
<dbReference type="Gene3D" id="2.130.10.30">
    <property type="entry name" value="Regulator of chromosome condensation 1/beta-lactamase-inhibitor protein II"/>
    <property type="match status" value="1"/>
</dbReference>
<reference evidence="7" key="3">
    <citation type="submission" date="2025-04" db="UniProtKB">
        <authorList>
            <consortium name="RefSeq"/>
        </authorList>
    </citation>
    <scope>IDENTIFICATION</scope>
    <source>
        <strain evidence="7">CBS 781.70</strain>
    </source>
</reference>
<feature type="region of interest" description="Disordered" evidence="3">
    <location>
        <begin position="648"/>
        <end position="727"/>
    </location>
</feature>
<dbReference type="Proteomes" id="UP000504638">
    <property type="component" value="Unplaced"/>
</dbReference>
<dbReference type="EMBL" id="ML975151">
    <property type="protein sequence ID" value="KAF1815511.1"/>
    <property type="molecule type" value="Genomic_DNA"/>
</dbReference>
<gene>
    <name evidence="5 7" type="ORF">P152DRAFT_187505</name>
</gene>
<reference evidence="5 7" key="1">
    <citation type="submission" date="2020-01" db="EMBL/GenBank/DDBJ databases">
        <authorList>
            <consortium name="DOE Joint Genome Institute"/>
            <person name="Haridas S."/>
            <person name="Albert R."/>
            <person name="Binder M."/>
            <person name="Bloem J."/>
            <person name="Labutti K."/>
            <person name="Salamov A."/>
            <person name="Andreopoulos B."/>
            <person name="Baker S.E."/>
            <person name="Barry K."/>
            <person name="Bills G."/>
            <person name="Bluhm B.H."/>
            <person name="Cannon C."/>
            <person name="Castanera R."/>
            <person name="Culley D.E."/>
            <person name="Daum C."/>
            <person name="Ezra D."/>
            <person name="Gonzalez J.B."/>
            <person name="Henrissat B."/>
            <person name="Kuo A."/>
            <person name="Liang C."/>
            <person name="Lipzen A."/>
            <person name="Lutzoni F."/>
            <person name="Magnuson J."/>
            <person name="Mondo S."/>
            <person name="Nolan M."/>
            <person name="Ohm R."/>
            <person name="Pangilinan J."/>
            <person name="Park H.-J."/>
            <person name="Ramirez L."/>
            <person name="Alfaro M."/>
            <person name="Sun H."/>
            <person name="Tritt A."/>
            <person name="Yoshinaga Y."/>
            <person name="Zwiers L.-H."/>
            <person name="Turgeon B.G."/>
            <person name="Goodwin S.B."/>
            <person name="Spatafora J.W."/>
            <person name="Crous P.W."/>
            <person name="Grigoriev I.V."/>
        </authorList>
    </citation>
    <scope>NUCLEOTIDE SEQUENCE</scope>
    <source>
        <strain evidence="5 7">CBS 781.70</strain>
    </source>
</reference>
<dbReference type="PANTHER" id="PTHR22870:SF466">
    <property type="entry name" value="ANKYRIN REPEAT-CONTAINING PROTEIN"/>
    <property type="match status" value="1"/>
</dbReference>
<dbReference type="SUPFAM" id="SSF81383">
    <property type="entry name" value="F-box domain"/>
    <property type="match status" value="1"/>
</dbReference>
<proteinExistence type="predicted"/>
<dbReference type="OrthoDB" id="61110at2759"/>
<accession>A0A6G1GC86</accession>
<organism evidence="5">
    <name type="scientific">Eremomyces bilateralis CBS 781.70</name>
    <dbReference type="NCBI Taxonomy" id="1392243"/>
    <lineage>
        <taxon>Eukaryota</taxon>
        <taxon>Fungi</taxon>
        <taxon>Dikarya</taxon>
        <taxon>Ascomycota</taxon>
        <taxon>Pezizomycotina</taxon>
        <taxon>Dothideomycetes</taxon>
        <taxon>Dothideomycetes incertae sedis</taxon>
        <taxon>Eremomycetales</taxon>
        <taxon>Eremomycetaceae</taxon>
        <taxon>Eremomyces</taxon>
    </lineage>
</organism>
<dbReference type="PROSITE" id="PS50181">
    <property type="entry name" value="FBOX"/>
    <property type="match status" value="1"/>
</dbReference>
<dbReference type="PANTHER" id="PTHR22870">
    <property type="entry name" value="REGULATOR OF CHROMOSOME CONDENSATION"/>
    <property type="match status" value="1"/>
</dbReference>
<feature type="repeat" description="RCC1" evidence="2">
    <location>
        <begin position="85"/>
        <end position="160"/>
    </location>
</feature>
<protein>
    <recommendedName>
        <fullName evidence="4">F-box domain-containing protein</fullName>
    </recommendedName>
</protein>
<dbReference type="InterPro" id="IPR036047">
    <property type="entry name" value="F-box-like_dom_sf"/>
</dbReference>
<name>A0A6G1GC86_9PEZI</name>
<dbReference type="PROSITE" id="PS50012">
    <property type="entry name" value="RCC1_3"/>
    <property type="match status" value="1"/>
</dbReference>
<evidence type="ECO:0000256" key="3">
    <source>
        <dbReference type="SAM" id="MobiDB-lite"/>
    </source>
</evidence>
<feature type="compositionally biased region" description="Basic and acidic residues" evidence="3">
    <location>
        <begin position="701"/>
        <end position="715"/>
    </location>
</feature>
<dbReference type="AlphaFoldDB" id="A0A6G1GC86"/>
<keyword evidence="6" id="KW-1185">Reference proteome</keyword>
<dbReference type="Pfam" id="PF12937">
    <property type="entry name" value="F-box-like"/>
    <property type="match status" value="1"/>
</dbReference>
<evidence type="ECO:0000256" key="1">
    <source>
        <dbReference type="ARBA" id="ARBA00022737"/>
    </source>
</evidence>
<dbReference type="SUPFAM" id="SSF50985">
    <property type="entry name" value="RCC1/BLIP-II"/>
    <property type="match status" value="1"/>
</dbReference>
<dbReference type="GeneID" id="54414802"/>
<dbReference type="InterPro" id="IPR051210">
    <property type="entry name" value="Ub_ligase/GEF_domain"/>
</dbReference>
<dbReference type="InterPro" id="IPR000408">
    <property type="entry name" value="Reg_chr_condens"/>
</dbReference>
<dbReference type="InterPro" id="IPR001810">
    <property type="entry name" value="F-box_dom"/>
</dbReference>
<evidence type="ECO:0000256" key="2">
    <source>
        <dbReference type="PROSITE-ProRule" id="PRU00235"/>
    </source>
</evidence>
<feature type="compositionally biased region" description="Low complexity" evidence="3">
    <location>
        <begin position="649"/>
        <end position="660"/>
    </location>
</feature>
<dbReference type="Gene3D" id="1.20.1280.50">
    <property type="match status" value="1"/>
</dbReference>
<evidence type="ECO:0000259" key="4">
    <source>
        <dbReference type="PROSITE" id="PS50181"/>
    </source>
</evidence>
<dbReference type="InterPro" id="IPR009091">
    <property type="entry name" value="RCC1/BLIP-II"/>
</dbReference>
<sequence length="746" mass="82307">MDSPSKLKLLDLPVDVLLLIFPYLDAKSFLSLCATCKALQSPEIIDDAPYWSSATRTTFRVPNQPVIEHDGRRWRRLYQRMFTQSRVFTWGSNGTGGLGHVNELTDPNQLSLSVARGRRQMRYGGTRDAHYPREMDKTRKLGIIADVQCGGWSTTLLNDKGRLFTAGEIDGERRLSVMRGASTDLRPLKFPFEEEGEEKYVPRRAIRQFSAGRKHILGLADSGATWCWSELNNNPVEIRFLFDVAMDPTGKGLDTRRHGAVRKVVAGWDKSAALISGLGIKCWDIRRQPGDGETVDARLVPDECTVPETQFQRPEKGRANDSPWPELADTVGEVLNFILLEGYLVFITDLKKIFVAKLEGNPTNVSRIIEIPALSHPEDSDVPSAKHLQGSFRTLGVILENGEVLVAENVLLEIYWDNSIRLLNLHPPFSNLPQPTRPASLQKQNVISLAFADYHYLALHASGAITPHGAEPQGTGALGLGPLAPPTGPALLRGLIPSRPRQFRSNVILAPPSNSLSRKIWFDAPRQRWLEFMNNGATDPDTSAARAPWTNIMPLPNATTEAQQRAFRTIGAVSDWVEAAGERILRWALGNAGAGKGTAEEDGLAMHFSLAVSAGGWHSAALVLVNEEQERHEYARCVVEDPDYYRRYPASPESSAPTASKGGGRAEGSSAGSDTENATAAARRWDGHSEGDSDNDEDDARDTTRFPEPGKKYVWADDPFPVFPAREGRLTGETAEVELPAWLRGE</sequence>